<name>A0AAN8CF40_9TELE</name>
<accession>A0AAN8CF40</accession>
<evidence type="ECO:0000313" key="2">
    <source>
        <dbReference type="EMBL" id="KAK5902680.1"/>
    </source>
</evidence>
<feature type="compositionally biased region" description="Basic residues" evidence="1">
    <location>
        <begin position="1"/>
        <end position="16"/>
    </location>
</feature>
<dbReference type="AlphaFoldDB" id="A0AAN8CF40"/>
<evidence type="ECO:0000313" key="3">
    <source>
        <dbReference type="Proteomes" id="UP001335648"/>
    </source>
</evidence>
<feature type="region of interest" description="Disordered" evidence="1">
    <location>
        <begin position="1"/>
        <end position="33"/>
    </location>
</feature>
<keyword evidence="3" id="KW-1185">Reference proteome</keyword>
<feature type="compositionally biased region" description="Basic and acidic residues" evidence="1">
    <location>
        <begin position="17"/>
        <end position="29"/>
    </location>
</feature>
<dbReference type="EMBL" id="JAULUE010002051">
    <property type="protein sequence ID" value="KAK5902680.1"/>
    <property type="molecule type" value="Genomic_DNA"/>
</dbReference>
<dbReference type="Proteomes" id="UP001335648">
    <property type="component" value="Unassembled WGS sequence"/>
</dbReference>
<evidence type="ECO:0000256" key="1">
    <source>
        <dbReference type="SAM" id="MobiDB-lite"/>
    </source>
</evidence>
<comment type="caution">
    <text evidence="2">The sequence shown here is derived from an EMBL/GenBank/DDBJ whole genome shotgun (WGS) entry which is preliminary data.</text>
</comment>
<gene>
    <name evidence="2" type="ORF">CesoFtcFv8_007914</name>
</gene>
<reference evidence="2 3" key="1">
    <citation type="journal article" date="2023" name="Mol. Biol. Evol.">
        <title>Genomics of Secondarily Temperate Adaptation in the Only Non-Antarctic Icefish.</title>
        <authorList>
            <person name="Rivera-Colon A.G."/>
            <person name="Rayamajhi N."/>
            <person name="Minhas B.F."/>
            <person name="Madrigal G."/>
            <person name="Bilyk K.T."/>
            <person name="Yoon V."/>
            <person name="Hune M."/>
            <person name="Gregory S."/>
            <person name="Cheng C.H.C."/>
            <person name="Catchen J.M."/>
        </authorList>
    </citation>
    <scope>NUCLEOTIDE SEQUENCE [LARGE SCALE GENOMIC DNA]</scope>
    <source>
        <strain evidence="2">JC2023a</strain>
    </source>
</reference>
<protein>
    <submittedName>
        <fullName evidence="2">Uncharacterized protein</fullName>
    </submittedName>
</protein>
<sequence length="114" mass="12119">MLPSGPHHKILHPGRVKTKDTAPTHEDKRHHLRTWTLATAPRVGPATAEDPALAQTAPAKAARRAAAHAAHPAAPNAPLAACAKGRLVTQAAVSERPDLCPLLPLGWSPYEYLD</sequence>
<proteinExistence type="predicted"/>
<organism evidence="2 3">
    <name type="scientific">Champsocephalus esox</name>
    <name type="common">pike icefish</name>
    <dbReference type="NCBI Taxonomy" id="159716"/>
    <lineage>
        <taxon>Eukaryota</taxon>
        <taxon>Metazoa</taxon>
        <taxon>Chordata</taxon>
        <taxon>Craniata</taxon>
        <taxon>Vertebrata</taxon>
        <taxon>Euteleostomi</taxon>
        <taxon>Actinopterygii</taxon>
        <taxon>Neopterygii</taxon>
        <taxon>Teleostei</taxon>
        <taxon>Neoteleostei</taxon>
        <taxon>Acanthomorphata</taxon>
        <taxon>Eupercaria</taxon>
        <taxon>Perciformes</taxon>
        <taxon>Notothenioidei</taxon>
        <taxon>Channichthyidae</taxon>
        <taxon>Champsocephalus</taxon>
    </lineage>
</organism>